<dbReference type="Proteomes" id="UP000028640">
    <property type="component" value="Unassembled WGS sequence"/>
</dbReference>
<organism evidence="1 2">
    <name type="scientific">Ewingella americana (strain ATCC 33852 / DSM 4580 / CCUG 14506 / JCM 5911 / LMG 7869 / NCTC 12157 / CDC 1468-78)</name>
    <dbReference type="NCBI Taxonomy" id="910964"/>
    <lineage>
        <taxon>Bacteria</taxon>
        <taxon>Pseudomonadati</taxon>
        <taxon>Pseudomonadota</taxon>
        <taxon>Gammaproteobacteria</taxon>
        <taxon>Enterobacterales</taxon>
        <taxon>Yersiniaceae</taxon>
        <taxon>Ewingella</taxon>
    </lineage>
</organism>
<comment type="caution">
    <text evidence="1">The sequence shown here is derived from an EMBL/GenBank/DDBJ whole genome shotgun (WGS) entry which is preliminary data.</text>
</comment>
<sequence length="80" mass="8980">MDNISTLVNSFDGLYDMTPLTAVELCEQCRALVFAMTELANPIAKELLNSILWERVDQLYQTLTALYVESDPQAASSMMM</sequence>
<evidence type="ECO:0000313" key="1">
    <source>
        <dbReference type="EMBL" id="KFC83509.1"/>
    </source>
</evidence>
<name>A0A085GIG4_EWIA3</name>
<dbReference type="RefSeq" id="WP_034789401.1">
    <property type="nucleotide sequence ID" value="NZ_JMPJ01000037.1"/>
</dbReference>
<reference evidence="1 2" key="1">
    <citation type="submission" date="2014-05" db="EMBL/GenBank/DDBJ databases">
        <title>ATOL: Assembling a taxonomically balanced genome-scale reconstruction of the evolutionary history of the Enterobacteriaceae.</title>
        <authorList>
            <person name="Plunkett G.III."/>
            <person name="Neeno-Eckwall E.C."/>
            <person name="Glasner J.D."/>
            <person name="Perna N.T."/>
        </authorList>
    </citation>
    <scope>NUCLEOTIDE SEQUENCE [LARGE SCALE GENOMIC DNA]</scope>
    <source>
        <strain evidence="1 2">ATCC 33852</strain>
    </source>
</reference>
<protein>
    <submittedName>
        <fullName evidence="1">Uncharacterized protein</fullName>
    </submittedName>
</protein>
<dbReference type="AlphaFoldDB" id="A0A085GIG4"/>
<dbReference type="EMBL" id="JMPJ01000037">
    <property type="protein sequence ID" value="KFC83509.1"/>
    <property type="molecule type" value="Genomic_DNA"/>
</dbReference>
<evidence type="ECO:0000313" key="2">
    <source>
        <dbReference type="Proteomes" id="UP000028640"/>
    </source>
</evidence>
<dbReference type="GeneID" id="78379479"/>
<gene>
    <name evidence="1" type="ORF">GEAM_1137</name>
</gene>
<accession>A0A085GIG4</accession>
<proteinExistence type="predicted"/>
<keyword evidence="2" id="KW-1185">Reference proteome</keyword>
<dbReference type="OrthoDB" id="6467005at2"/>